<feature type="transmembrane region" description="Helical" evidence="7">
    <location>
        <begin position="169"/>
        <end position="188"/>
    </location>
</feature>
<feature type="transmembrane region" description="Helical" evidence="7">
    <location>
        <begin position="360"/>
        <end position="380"/>
    </location>
</feature>
<name>A0A1E3R7L6_MYCFV</name>
<accession>A0A1E3R7L6</accession>
<feature type="transmembrane region" description="Helical" evidence="7">
    <location>
        <begin position="332"/>
        <end position="348"/>
    </location>
</feature>
<evidence type="ECO:0000256" key="7">
    <source>
        <dbReference type="SAM" id="Phobius"/>
    </source>
</evidence>
<keyword evidence="5 7" id="KW-1133">Transmembrane helix</keyword>
<dbReference type="Pfam" id="PF08817">
    <property type="entry name" value="YukD"/>
    <property type="match status" value="1"/>
</dbReference>
<comment type="subcellular location">
    <subcellularLocation>
        <location evidence="1">Cell membrane</location>
        <topology evidence="1">Multi-pass membrane protein</topology>
    </subcellularLocation>
</comment>
<keyword evidence="3" id="KW-1003">Cell membrane</keyword>
<comment type="caution">
    <text evidence="9">The sequence shown here is derived from an EMBL/GenBank/DDBJ whole genome shotgun (WGS) entry which is preliminary data.</text>
</comment>
<feature type="transmembrane region" description="Helical" evidence="7">
    <location>
        <begin position="386"/>
        <end position="405"/>
    </location>
</feature>
<dbReference type="Proteomes" id="UP000094053">
    <property type="component" value="Unassembled WGS sequence"/>
</dbReference>
<dbReference type="GO" id="GO:0005886">
    <property type="term" value="C:plasma membrane"/>
    <property type="evidence" value="ECO:0007669"/>
    <property type="project" value="UniProtKB-SubCell"/>
</dbReference>
<dbReference type="Pfam" id="PF19053">
    <property type="entry name" value="EccD"/>
    <property type="match status" value="1"/>
</dbReference>
<reference evidence="10" key="1">
    <citation type="submission" date="2016-09" db="EMBL/GenBank/DDBJ databases">
        <authorList>
            <person name="Greninger A.L."/>
            <person name="Jerome K.R."/>
            <person name="Mcnair B."/>
            <person name="Wallis C."/>
            <person name="Fang F."/>
        </authorList>
    </citation>
    <scope>NUCLEOTIDE SEQUENCE [LARGE SCALE GENOMIC DNA]</scope>
    <source>
        <strain evidence="10">M6</strain>
    </source>
</reference>
<sequence>MFDSLCRVSVHVDRADTAQTVDLALPSEARLGDMLPAIVDLAETGPARSGRWRLHRIDGSPLDESLTLRDNMVDDGELLWLTTEHVPEPVLVDRDPGRTVATRQSLGAIPRPVCVTLSLAAAGLGAAAIVWSARSTAATAAVVTGAALSLAAAGAAVAARRAYPTDPTLCASLGLLAAMLAAVTGAVVVPAGPLVAHVLLASAAAFAVAVILLRLNGVAVAVFTSVATASLLCAAGSAIAIVCRFDPAAAGAVLATTALAALSMAPRLAIALTRIGPAPPDPDAPEPAAVETDRAARAHEALTGMVLGASLTATAGSAVVAAATGFHNQSPLAPVAFTTVTGLALLLRTGTHGGAVRRSALAVCGSLCVTAGFVVLTVTIPHHAHWLGAIGVVTGTAGLGPLLDVRPSLAVRRAAEIAEYAVLAAAIPLACWVAGAFAVVRDLALT</sequence>
<dbReference type="AlphaFoldDB" id="A0A1E3R7L6"/>
<proteinExistence type="inferred from homology"/>
<evidence type="ECO:0000313" key="9">
    <source>
        <dbReference type="EMBL" id="ODQ85824.1"/>
    </source>
</evidence>
<keyword evidence="6 7" id="KW-0472">Membrane</keyword>
<dbReference type="InterPro" id="IPR044049">
    <property type="entry name" value="EccD_transm"/>
</dbReference>
<feature type="domain" description="EccD-like transmembrane" evidence="8">
    <location>
        <begin position="113"/>
        <end position="443"/>
    </location>
</feature>
<keyword evidence="10" id="KW-1185">Reference proteome</keyword>
<dbReference type="InterPro" id="IPR006707">
    <property type="entry name" value="T7SS_EccD"/>
</dbReference>
<evidence type="ECO:0000256" key="4">
    <source>
        <dbReference type="ARBA" id="ARBA00022692"/>
    </source>
</evidence>
<gene>
    <name evidence="9" type="ORF">BHQ18_28380</name>
</gene>
<evidence type="ECO:0000313" key="10">
    <source>
        <dbReference type="Proteomes" id="UP000094053"/>
    </source>
</evidence>
<evidence type="ECO:0000259" key="8">
    <source>
        <dbReference type="Pfam" id="PF19053"/>
    </source>
</evidence>
<feature type="transmembrane region" description="Helical" evidence="7">
    <location>
        <begin position="137"/>
        <end position="157"/>
    </location>
</feature>
<feature type="transmembrane region" description="Helical" evidence="7">
    <location>
        <begin position="194"/>
        <end position="213"/>
    </location>
</feature>
<evidence type="ECO:0000256" key="3">
    <source>
        <dbReference type="ARBA" id="ARBA00022475"/>
    </source>
</evidence>
<dbReference type="NCBIfam" id="TIGR03920">
    <property type="entry name" value="T7SS_EccD"/>
    <property type="match status" value="1"/>
</dbReference>
<feature type="transmembrane region" description="Helical" evidence="7">
    <location>
        <begin position="417"/>
        <end position="440"/>
    </location>
</feature>
<dbReference type="RefSeq" id="WP_069416975.1">
    <property type="nucleotide sequence ID" value="NZ_JACKUL010000026.1"/>
</dbReference>
<evidence type="ECO:0000256" key="1">
    <source>
        <dbReference type="ARBA" id="ARBA00004651"/>
    </source>
</evidence>
<keyword evidence="4 7" id="KW-0812">Transmembrane</keyword>
<evidence type="ECO:0000256" key="6">
    <source>
        <dbReference type="ARBA" id="ARBA00023136"/>
    </source>
</evidence>
<comment type="similarity">
    <text evidence="2">Belongs to the EccD/Snm4 family.</text>
</comment>
<feature type="transmembrane region" description="Helical" evidence="7">
    <location>
        <begin position="113"/>
        <end position="131"/>
    </location>
</feature>
<dbReference type="EMBL" id="MIHA01000041">
    <property type="protein sequence ID" value="ODQ85824.1"/>
    <property type="molecule type" value="Genomic_DNA"/>
</dbReference>
<dbReference type="STRING" id="1776.BHQ18_28380"/>
<organism evidence="9 10">
    <name type="scientific">Mycolicibacterium flavescens</name>
    <name type="common">Mycobacterium flavescens</name>
    <dbReference type="NCBI Taxonomy" id="1776"/>
    <lineage>
        <taxon>Bacteria</taxon>
        <taxon>Bacillati</taxon>
        <taxon>Actinomycetota</taxon>
        <taxon>Actinomycetes</taxon>
        <taxon>Mycobacteriales</taxon>
        <taxon>Mycobacteriaceae</taxon>
        <taxon>Mycolicibacterium</taxon>
    </lineage>
</organism>
<dbReference type="InterPro" id="IPR024962">
    <property type="entry name" value="YukD-like"/>
</dbReference>
<feature type="transmembrane region" description="Helical" evidence="7">
    <location>
        <begin position="304"/>
        <end position="326"/>
    </location>
</feature>
<evidence type="ECO:0000256" key="2">
    <source>
        <dbReference type="ARBA" id="ARBA00006162"/>
    </source>
</evidence>
<dbReference type="Gene3D" id="3.10.20.90">
    <property type="entry name" value="Phosphatidylinositol 3-kinase Catalytic Subunit, Chain A, domain 1"/>
    <property type="match status" value="1"/>
</dbReference>
<feature type="transmembrane region" description="Helical" evidence="7">
    <location>
        <begin position="248"/>
        <end position="265"/>
    </location>
</feature>
<evidence type="ECO:0000256" key="5">
    <source>
        <dbReference type="ARBA" id="ARBA00022989"/>
    </source>
</evidence>
<protein>
    <submittedName>
        <fullName evidence="9">Type VII secretion integral membrane protein EccD</fullName>
    </submittedName>
</protein>
<feature type="transmembrane region" description="Helical" evidence="7">
    <location>
        <begin position="220"/>
        <end position="242"/>
    </location>
</feature>